<keyword evidence="3" id="KW-0319">Glycerol metabolism</keyword>
<dbReference type="Pfam" id="PF00465">
    <property type="entry name" value="Fe-ADH"/>
    <property type="match status" value="1"/>
</dbReference>
<dbReference type="InterPro" id="IPR016205">
    <property type="entry name" value="Glycerol_DH"/>
</dbReference>
<keyword evidence="10" id="KW-0862">Zinc</keyword>
<keyword evidence="5 12" id="KW-0520">NAD</keyword>
<evidence type="ECO:0000256" key="10">
    <source>
        <dbReference type="PIRSR" id="PIRSR000112-1"/>
    </source>
</evidence>
<dbReference type="SUPFAM" id="SSF56796">
    <property type="entry name" value="Dehydroquinate synthase-like"/>
    <property type="match status" value="1"/>
</dbReference>
<dbReference type="PANTHER" id="PTHR43616">
    <property type="entry name" value="GLYCEROL DEHYDROGENASE"/>
    <property type="match status" value="1"/>
</dbReference>
<evidence type="ECO:0000256" key="8">
    <source>
        <dbReference type="ARBA" id="ARBA00040132"/>
    </source>
</evidence>
<dbReference type="GO" id="GO:0019563">
    <property type="term" value="P:glycerol catabolic process"/>
    <property type="evidence" value="ECO:0007669"/>
    <property type="project" value="UniProtKB-ARBA"/>
</dbReference>
<comment type="caution">
    <text evidence="14">The sequence shown here is derived from an EMBL/GenBank/DDBJ whole genome shotgun (WGS) entry which is preliminary data.</text>
</comment>
<evidence type="ECO:0000256" key="3">
    <source>
        <dbReference type="ARBA" id="ARBA00022798"/>
    </source>
</evidence>
<feature type="binding site" evidence="12">
    <location>
        <position position="127"/>
    </location>
    <ligand>
        <name>NAD(+)</name>
        <dbReference type="ChEBI" id="CHEBI:57540"/>
    </ligand>
</feature>
<dbReference type="EC" id="1.1.1.6" evidence="7"/>
<feature type="binding site" evidence="12">
    <location>
        <position position="125"/>
    </location>
    <ligand>
        <name>NAD(+)</name>
        <dbReference type="ChEBI" id="CHEBI:57540"/>
    </ligand>
</feature>
<dbReference type="Gene3D" id="1.20.1090.10">
    <property type="entry name" value="Dehydroquinate synthase-like - alpha domain"/>
    <property type="match status" value="1"/>
</dbReference>
<dbReference type="Proteomes" id="UP000622687">
    <property type="component" value="Unassembled WGS sequence"/>
</dbReference>
<evidence type="ECO:0000256" key="9">
    <source>
        <dbReference type="ARBA" id="ARBA00049006"/>
    </source>
</evidence>
<dbReference type="FunFam" id="3.40.50.1970:FF:000005">
    <property type="entry name" value="Glycerol dehydrogenase"/>
    <property type="match status" value="1"/>
</dbReference>
<proteinExistence type="inferred from homology"/>
<evidence type="ECO:0000256" key="1">
    <source>
        <dbReference type="ARBA" id="ARBA00007358"/>
    </source>
</evidence>
<dbReference type="FunFam" id="1.20.1090.10:FF:000004">
    <property type="entry name" value="Glycerol dehydrogenase"/>
    <property type="match status" value="1"/>
</dbReference>
<comment type="catalytic activity">
    <reaction evidence="9">
        <text>glycerol + NAD(+) = dihydroxyacetone + NADH + H(+)</text>
        <dbReference type="Rhea" id="RHEA:13769"/>
        <dbReference type="ChEBI" id="CHEBI:15378"/>
        <dbReference type="ChEBI" id="CHEBI:16016"/>
        <dbReference type="ChEBI" id="CHEBI:17754"/>
        <dbReference type="ChEBI" id="CHEBI:57540"/>
        <dbReference type="ChEBI" id="CHEBI:57945"/>
        <dbReference type="EC" id="1.1.1.6"/>
    </reaction>
</comment>
<protein>
    <recommendedName>
        <fullName evidence="8">Glycerol dehydrogenase</fullName>
        <ecNumber evidence="7">1.1.1.6</ecNumber>
    </recommendedName>
</protein>
<dbReference type="GO" id="GO:0015980">
    <property type="term" value="P:energy derivation by oxidation of organic compounds"/>
    <property type="evidence" value="ECO:0007669"/>
    <property type="project" value="UniProtKB-ARBA"/>
</dbReference>
<dbReference type="RefSeq" id="WP_211143759.1">
    <property type="nucleotide sequence ID" value="NZ_JAEEGB010000026.1"/>
</dbReference>
<evidence type="ECO:0000313" key="15">
    <source>
        <dbReference type="Proteomes" id="UP000622687"/>
    </source>
</evidence>
<feature type="binding site" evidence="10">
    <location>
        <position position="271"/>
    </location>
    <ligand>
        <name>glycerol</name>
        <dbReference type="ChEBI" id="CHEBI:17754"/>
    </ligand>
</feature>
<dbReference type="AlphaFoldDB" id="A0A934HU71"/>
<reference evidence="14" key="1">
    <citation type="submission" date="2020-12" db="EMBL/GenBank/DDBJ databases">
        <title>Clostridium thailandense sp. nov., a novel acetogenic bacterium isolated from peat land soil in Thailand.</title>
        <authorList>
            <person name="Chaikitkaew S."/>
            <person name="Birkeland N.K."/>
        </authorList>
    </citation>
    <scope>NUCLEOTIDE SEQUENCE</scope>
    <source>
        <strain evidence="14">DSM 17425</strain>
    </source>
</reference>
<comment type="cofactor">
    <cofactor evidence="10">
        <name>Zn(2+)</name>
        <dbReference type="ChEBI" id="CHEBI:29105"/>
    </cofactor>
    <text evidence="10">Binds 1 zinc ion per subunit.</text>
</comment>
<dbReference type="NCBIfam" id="NF006941">
    <property type="entry name" value="PRK09423.1"/>
    <property type="match status" value="1"/>
</dbReference>
<dbReference type="Gene3D" id="3.40.50.1970">
    <property type="match status" value="1"/>
</dbReference>
<feature type="binding site" evidence="12">
    <location>
        <position position="131"/>
    </location>
    <ligand>
        <name>NAD(+)</name>
        <dbReference type="ChEBI" id="CHEBI:57540"/>
    </ligand>
</feature>
<evidence type="ECO:0000256" key="4">
    <source>
        <dbReference type="ARBA" id="ARBA00023002"/>
    </source>
</evidence>
<dbReference type="GO" id="GO:0005829">
    <property type="term" value="C:cytosol"/>
    <property type="evidence" value="ECO:0007669"/>
    <property type="project" value="TreeGrafter"/>
</dbReference>
<feature type="binding site" evidence="10">
    <location>
        <position position="254"/>
    </location>
    <ligand>
        <name>glycerol</name>
        <dbReference type="ChEBI" id="CHEBI:17754"/>
    </ligand>
</feature>
<feature type="binding site" evidence="10">
    <location>
        <position position="171"/>
    </location>
    <ligand>
        <name>glycerol</name>
        <dbReference type="ChEBI" id="CHEBI:17754"/>
    </ligand>
</feature>
<evidence type="ECO:0000313" key="14">
    <source>
        <dbReference type="EMBL" id="MBI6874370.1"/>
    </source>
</evidence>
<comment type="pathway">
    <text evidence="6">Polyol metabolism; glycerol fermentation; glycerone phosphate from glycerol (oxidative route): step 1/2.</text>
</comment>
<feature type="binding site" evidence="12">
    <location>
        <begin position="94"/>
        <end position="98"/>
    </location>
    <ligand>
        <name>NAD(+)</name>
        <dbReference type="ChEBI" id="CHEBI:57540"/>
    </ligand>
</feature>
<evidence type="ECO:0000256" key="7">
    <source>
        <dbReference type="ARBA" id="ARBA00039147"/>
    </source>
</evidence>
<name>A0A934HU71_9CLOT</name>
<feature type="binding site" evidence="11">
    <location>
        <position position="121"/>
    </location>
    <ligand>
        <name>glycerol</name>
        <dbReference type="ChEBI" id="CHEBI:17754"/>
    </ligand>
</feature>
<dbReference type="PIRSF" id="PIRSF000112">
    <property type="entry name" value="Glycerol_dehydrogenase"/>
    <property type="match status" value="1"/>
</dbReference>
<dbReference type="InterPro" id="IPR018211">
    <property type="entry name" value="ADH_Fe_CS"/>
</dbReference>
<dbReference type="PANTHER" id="PTHR43616:SF5">
    <property type="entry name" value="GLYCEROL DEHYDROGENASE 1"/>
    <property type="match status" value="1"/>
</dbReference>
<dbReference type="InterPro" id="IPR001670">
    <property type="entry name" value="ADH_Fe/GldA"/>
</dbReference>
<dbReference type="GO" id="GO:0008888">
    <property type="term" value="F:glycerol dehydrogenase (NAD+) activity"/>
    <property type="evidence" value="ECO:0007669"/>
    <property type="project" value="UniProtKB-EC"/>
</dbReference>
<keyword evidence="2 10" id="KW-0479">Metal-binding</keyword>
<keyword evidence="15" id="KW-1185">Reference proteome</keyword>
<evidence type="ECO:0000259" key="13">
    <source>
        <dbReference type="Pfam" id="PF00465"/>
    </source>
</evidence>
<accession>A0A934HU71</accession>
<dbReference type="EMBL" id="JAEEGB010000026">
    <property type="protein sequence ID" value="MBI6874370.1"/>
    <property type="molecule type" value="Genomic_DNA"/>
</dbReference>
<evidence type="ECO:0000256" key="2">
    <source>
        <dbReference type="ARBA" id="ARBA00022723"/>
    </source>
</evidence>
<keyword evidence="4" id="KW-0560">Oxidoreductase</keyword>
<dbReference type="CDD" id="cd08170">
    <property type="entry name" value="GlyDH"/>
    <property type="match status" value="1"/>
</dbReference>
<sequence>MSKIIIAPSKYVQGRGELTRIKEHTKTLGKSFFIIASPNGIKRVKSVIEESFKGENVNLVFEAFNGECSRNEIERLGNIVKSKGCDVVVGLGGGKIFDTAKAVAHYEKLPVAIVPTIAATDAPCSALSVIYTDEGVFSEYLVLPKNPELVLVDTEIIAKAPARLLVSGVGDALATYFEARACVRSNATNMPGGKATKAAFALAKLCYETLISDGLKAKLAVENNVCTEAVENIVEANTYLSGVGFESAGLAAAHAIHNGFTVLEQCHHLYHGEKVAFGTIVQLVLENSPVEEIKEVIDLCVSLGLPVTLEEMGVAEIKEEEIRKVAEASCAEGETIHNMPFEVTSDDVYAAIFAADALGKVYKASARK</sequence>
<gene>
    <name evidence="14" type="ORF">I6U51_16990</name>
</gene>
<evidence type="ECO:0000256" key="12">
    <source>
        <dbReference type="PIRSR" id="PIRSR000112-3"/>
    </source>
</evidence>
<evidence type="ECO:0000256" key="11">
    <source>
        <dbReference type="PIRSR" id="PIRSR000112-2"/>
    </source>
</evidence>
<evidence type="ECO:0000256" key="5">
    <source>
        <dbReference type="ARBA" id="ARBA00023027"/>
    </source>
</evidence>
<comment type="similarity">
    <text evidence="1">Belongs to the iron-containing alcohol dehydrogenase family.</text>
</comment>
<organism evidence="14 15">
    <name type="scientific">Clostridium aciditolerans</name>
    <dbReference type="NCBI Taxonomy" id="339861"/>
    <lineage>
        <taxon>Bacteria</taxon>
        <taxon>Bacillati</taxon>
        <taxon>Bacillota</taxon>
        <taxon>Clostridia</taxon>
        <taxon>Eubacteriales</taxon>
        <taxon>Clostridiaceae</taxon>
        <taxon>Clostridium</taxon>
    </lineage>
</organism>
<evidence type="ECO:0000256" key="6">
    <source>
        <dbReference type="ARBA" id="ARBA00037918"/>
    </source>
</evidence>
<dbReference type="GO" id="GO:0046872">
    <property type="term" value="F:metal ion binding"/>
    <property type="evidence" value="ECO:0007669"/>
    <property type="project" value="UniProtKB-KW"/>
</dbReference>
<dbReference type="PROSITE" id="PS00913">
    <property type="entry name" value="ADH_IRON_1"/>
    <property type="match status" value="1"/>
</dbReference>
<feature type="domain" description="Alcohol dehydrogenase iron-type/glycerol dehydrogenase GldA" evidence="13">
    <location>
        <begin position="8"/>
        <end position="154"/>
    </location>
</feature>